<evidence type="ECO:0000259" key="1">
    <source>
        <dbReference type="Pfam" id="PF08241"/>
    </source>
</evidence>
<dbReference type="HOGENOM" id="CLU_1155208_0_0_5"/>
<accession>Q11FI1</accession>
<dbReference type="Gene3D" id="3.40.50.150">
    <property type="entry name" value="Vaccinia Virus protein VP39"/>
    <property type="match status" value="1"/>
</dbReference>
<feature type="domain" description="Methyltransferase type 11" evidence="1">
    <location>
        <begin position="46"/>
        <end position="137"/>
    </location>
</feature>
<dbReference type="InterPro" id="IPR029063">
    <property type="entry name" value="SAM-dependent_MTases_sf"/>
</dbReference>
<dbReference type="CDD" id="cd02440">
    <property type="entry name" value="AdoMet_MTases"/>
    <property type="match status" value="1"/>
</dbReference>
<sequence length="260" mass="27679">MGTAQVQGELWGAKARDWAELQEPAWQRIYEAAMAHAGAGPGKKLLDVGCGAGGALVVARKLGAEVTGLDGAENLVAIARQRLPGARIDVGEMEELPYNDESFEIVTGINAFQFAADVTRALSEARRVCRRNGTVFILTWGRREDCQLMTITVSAVMALLPPPGGNAPGPLVDEGTIKAALDKAGLQAVETGEFAADLVFPDAETAIRANLAAGVNVKAARQVGEARVREAISATLPSVTRPDGSVVWSNRFRWTMTRRN</sequence>
<dbReference type="AlphaFoldDB" id="Q11FI1"/>
<dbReference type="GO" id="GO:0032259">
    <property type="term" value="P:methylation"/>
    <property type="evidence" value="ECO:0007669"/>
    <property type="project" value="UniProtKB-KW"/>
</dbReference>
<proteinExistence type="predicted"/>
<dbReference type="eggNOG" id="COG2226">
    <property type="taxonomic scope" value="Bacteria"/>
</dbReference>
<dbReference type="Pfam" id="PF08241">
    <property type="entry name" value="Methyltransf_11"/>
    <property type="match status" value="1"/>
</dbReference>
<organism evidence="2">
    <name type="scientific">Chelativorans sp. (strain BNC1)</name>
    <dbReference type="NCBI Taxonomy" id="266779"/>
    <lineage>
        <taxon>Bacteria</taxon>
        <taxon>Pseudomonadati</taxon>
        <taxon>Pseudomonadota</taxon>
        <taxon>Alphaproteobacteria</taxon>
        <taxon>Hyphomicrobiales</taxon>
        <taxon>Phyllobacteriaceae</taxon>
        <taxon>Chelativorans</taxon>
    </lineage>
</organism>
<reference evidence="2" key="1">
    <citation type="submission" date="2006-06" db="EMBL/GenBank/DDBJ databases">
        <title>Complete sequence of chromosome of Chelativorans sp. BNC1.</title>
        <authorList>
            <consortium name="US DOE Joint Genome Institute"/>
            <person name="Copeland A."/>
            <person name="Lucas S."/>
            <person name="Lapidus A."/>
            <person name="Barry K."/>
            <person name="Detter J.C."/>
            <person name="Glavina del Rio T."/>
            <person name="Hammon N."/>
            <person name="Israni S."/>
            <person name="Dalin E."/>
            <person name="Tice H."/>
            <person name="Pitluck S."/>
            <person name="Chertkov O."/>
            <person name="Brettin T."/>
            <person name="Bruce D."/>
            <person name="Han C."/>
            <person name="Tapia R."/>
            <person name="Gilna P."/>
            <person name="Schmutz J."/>
            <person name="Larimer F."/>
            <person name="Land M."/>
            <person name="Hauser L."/>
            <person name="Kyrpides N."/>
            <person name="Mikhailova N."/>
            <person name="Richardson P."/>
        </authorList>
    </citation>
    <scope>NUCLEOTIDE SEQUENCE</scope>
    <source>
        <strain evidence="2">BNC1</strain>
    </source>
</reference>
<evidence type="ECO:0000313" key="2">
    <source>
        <dbReference type="EMBL" id="ABG63844.1"/>
    </source>
</evidence>
<protein>
    <submittedName>
        <fullName evidence="2">Methyltransferase type 11</fullName>
    </submittedName>
</protein>
<dbReference type="STRING" id="266779.Meso_2460"/>
<dbReference type="InterPro" id="IPR013216">
    <property type="entry name" value="Methyltransf_11"/>
</dbReference>
<dbReference type="OrthoDB" id="9795634at2"/>
<name>Q11FI1_CHESB</name>
<dbReference type="GO" id="GO:0008757">
    <property type="term" value="F:S-adenosylmethionine-dependent methyltransferase activity"/>
    <property type="evidence" value="ECO:0007669"/>
    <property type="project" value="InterPro"/>
</dbReference>
<keyword evidence="2" id="KW-0808">Transferase</keyword>
<dbReference type="SUPFAM" id="SSF53335">
    <property type="entry name" value="S-adenosyl-L-methionine-dependent methyltransferases"/>
    <property type="match status" value="1"/>
</dbReference>
<keyword evidence="2" id="KW-0489">Methyltransferase</keyword>
<dbReference type="PANTHER" id="PTHR42912">
    <property type="entry name" value="METHYLTRANSFERASE"/>
    <property type="match status" value="1"/>
</dbReference>
<gene>
    <name evidence="2" type="ordered locus">Meso_2460</name>
</gene>
<dbReference type="EMBL" id="CP000390">
    <property type="protein sequence ID" value="ABG63844.1"/>
    <property type="molecule type" value="Genomic_DNA"/>
</dbReference>
<dbReference type="KEGG" id="mes:Meso_2460"/>
<dbReference type="InterPro" id="IPR050508">
    <property type="entry name" value="Methyltransf_Superfamily"/>
</dbReference>